<keyword evidence="7" id="KW-1185">Reference proteome</keyword>
<evidence type="ECO:0000313" key="6">
    <source>
        <dbReference type="EMBL" id="MDE8650725.1"/>
    </source>
</evidence>
<keyword evidence="2 4" id="KW-0442">Lipid degradation</keyword>
<feature type="domain" description="PNPLA" evidence="5">
    <location>
        <begin position="16"/>
        <end position="221"/>
    </location>
</feature>
<proteinExistence type="predicted"/>
<dbReference type="PROSITE" id="PS51635">
    <property type="entry name" value="PNPLA"/>
    <property type="match status" value="1"/>
</dbReference>
<reference evidence="6 7" key="1">
    <citation type="submission" date="2023-03" db="EMBL/GenBank/DDBJ databases">
        <title>NovoSphingobium album sp. nov. isolated from polycyclic aromatic hydrocarbons- and heavy-metal polluted soil.</title>
        <authorList>
            <person name="Liu Z."/>
            <person name="Wang K."/>
        </authorList>
    </citation>
    <scope>NUCLEOTIDE SEQUENCE [LARGE SCALE GENOMIC DNA]</scope>
    <source>
        <strain evidence="6 7">H3SJ31-1</strain>
    </source>
</reference>
<dbReference type="CDD" id="cd07209">
    <property type="entry name" value="Pat_hypo_Ecoli_Z1214_like"/>
    <property type="match status" value="1"/>
</dbReference>
<dbReference type="PANTHER" id="PTHR14226">
    <property type="entry name" value="NEUROPATHY TARGET ESTERASE/SWISS CHEESE D.MELANOGASTER"/>
    <property type="match status" value="1"/>
</dbReference>
<feature type="short sequence motif" description="DGA/G" evidence="4">
    <location>
        <begin position="208"/>
        <end position="210"/>
    </location>
</feature>
<dbReference type="InterPro" id="IPR016035">
    <property type="entry name" value="Acyl_Trfase/lysoPLipase"/>
</dbReference>
<feature type="short sequence motif" description="GXSXG" evidence="4">
    <location>
        <begin position="47"/>
        <end position="51"/>
    </location>
</feature>
<evidence type="ECO:0000256" key="3">
    <source>
        <dbReference type="ARBA" id="ARBA00023098"/>
    </source>
</evidence>
<accession>A0ABT5WL06</accession>
<evidence type="ECO:0000256" key="1">
    <source>
        <dbReference type="ARBA" id="ARBA00022801"/>
    </source>
</evidence>
<feature type="short sequence motif" description="GXGXXG" evidence="4">
    <location>
        <begin position="20"/>
        <end position="25"/>
    </location>
</feature>
<dbReference type="Pfam" id="PF12536">
    <property type="entry name" value="DUF3734"/>
    <property type="match status" value="1"/>
</dbReference>
<evidence type="ECO:0000256" key="4">
    <source>
        <dbReference type="PROSITE-ProRule" id="PRU01161"/>
    </source>
</evidence>
<keyword evidence="1 4" id="KW-0378">Hydrolase</keyword>
<keyword evidence="3 4" id="KW-0443">Lipid metabolism</keyword>
<dbReference type="InterPro" id="IPR021095">
    <property type="entry name" value="DUF3734"/>
</dbReference>
<comment type="caution">
    <text evidence="6">The sequence shown here is derived from an EMBL/GenBank/DDBJ whole genome shotgun (WGS) entry which is preliminary data.</text>
</comment>
<evidence type="ECO:0000256" key="2">
    <source>
        <dbReference type="ARBA" id="ARBA00022963"/>
    </source>
</evidence>
<dbReference type="InterPro" id="IPR050301">
    <property type="entry name" value="NTE"/>
</dbReference>
<dbReference type="RefSeq" id="WP_275226808.1">
    <property type="nucleotide sequence ID" value="NZ_JARESE010000010.1"/>
</dbReference>
<dbReference type="InterPro" id="IPR002641">
    <property type="entry name" value="PNPLA_dom"/>
</dbReference>
<feature type="active site" description="Nucleophile" evidence="4">
    <location>
        <position position="49"/>
    </location>
</feature>
<dbReference type="Gene3D" id="3.40.1090.10">
    <property type="entry name" value="Cytosolic phospholipase A2 catalytic domain"/>
    <property type="match status" value="2"/>
</dbReference>
<dbReference type="SUPFAM" id="SSF52151">
    <property type="entry name" value="FabD/lysophospholipase-like"/>
    <property type="match status" value="1"/>
</dbReference>
<gene>
    <name evidence="6" type="ORF">PYV00_03200</name>
</gene>
<protein>
    <submittedName>
        <fullName evidence="6">Patatin-like phospholipase family protein</fullName>
    </submittedName>
</protein>
<evidence type="ECO:0000313" key="7">
    <source>
        <dbReference type="Proteomes" id="UP001216253"/>
    </source>
</evidence>
<feature type="active site" description="Proton acceptor" evidence="4">
    <location>
        <position position="208"/>
    </location>
</feature>
<dbReference type="EMBL" id="JARESE010000010">
    <property type="protein sequence ID" value="MDE8650725.1"/>
    <property type="molecule type" value="Genomic_DNA"/>
</dbReference>
<dbReference type="Proteomes" id="UP001216253">
    <property type="component" value="Unassembled WGS sequence"/>
</dbReference>
<name>A0ABT5WL06_9SPHN</name>
<organism evidence="6 7">
    <name type="scientific">Novosphingobium album</name>
    <name type="common">ex Liu et al. 2023</name>
    <dbReference type="NCBI Taxonomy" id="3031130"/>
    <lineage>
        <taxon>Bacteria</taxon>
        <taxon>Pseudomonadati</taxon>
        <taxon>Pseudomonadota</taxon>
        <taxon>Alphaproteobacteria</taxon>
        <taxon>Sphingomonadales</taxon>
        <taxon>Sphingomonadaceae</taxon>
        <taxon>Novosphingobium</taxon>
    </lineage>
</organism>
<dbReference type="PANTHER" id="PTHR14226:SF57">
    <property type="entry name" value="BLR7027 PROTEIN"/>
    <property type="match status" value="1"/>
</dbReference>
<evidence type="ECO:0000259" key="5">
    <source>
        <dbReference type="PROSITE" id="PS51635"/>
    </source>
</evidence>
<dbReference type="Pfam" id="PF01734">
    <property type="entry name" value="Patatin"/>
    <property type="match status" value="1"/>
</dbReference>
<sequence length="375" mass="41995">MTLAPARTEPVMQNVLVLQGGGALGAYQAGVYEALAKVDCRPDWVAGISIGAINAAIIAGNPPGKRTERLRAFWDRVSSELQYRLDEPIGFARRAFNEASAAIASTFGIPGFFSPRFPPALPEWPAEFGALSYYDTSPLRQTLLDLVDFDQLNRGPTRFSVGAVNVLTGNFIYFDNREREIGPEHVMASGALPPGFPPVKIDGEWYWDGGLVSNTPLQYVLDNRPLCELTVFQVDLFSARGIVPRTLSDVFQRDKDIRYSSRTRLNTDMSKKLQEFRAAAHRLVQKLPEEMRGDADLRLLLDHQPFGPVTIMHLINRCDPYETNSKDYEFSRMTLNEHWAAGLADAEYSLAHPDWTGRAREPDEITTFDLAGQRR</sequence>